<evidence type="ECO:0000256" key="2">
    <source>
        <dbReference type="ARBA" id="ARBA00022670"/>
    </source>
</evidence>
<proteinExistence type="predicted"/>
<dbReference type="InterPro" id="IPR040653">
    <property type="entry name" value="Csd3_N"/>
</dbReference>
<keyword evidence="2" id="KW-0645">Protease</keyword>
<dbReference type="AlphaFoldDB" id="A0A6G5QLC5"/>
<dbReference type="GO" id="GO:0046872">
    <property type="term" value="F:metal ion binding"/>
    <property type="evidence" value="ECO:0007669"/>
    <property type="project" value="UniProtKB-KW"/>
</dbReference>
<feature type="compositionally biased region" description="Basic and acidic residues" evidence="7">
    <location>
        <begin position="540"/>
        <end position="567"/>
    </location>
</feature>
<evidence type="ECO:0000256" key="3">
    <source>
        <dbReference type="ARBA" id="ARBA00022723"/>
    </source>
</evidence>
<keyword evidence="5" id="KW-0862">Zinc</keyword>
<evidence type="ECO:0000259" key="9">
    <source>
        <dbReference type="Pfam" id="PF18059"/>
    </source>
</evidence>
<dbReference type="Proteomes" id="UP000502377">
    <property type="component" value="Chromosome"/>
</dbReference>
<dbReference type="Pfam" id="PF18059">
    <property type="entry name" value="Csd3_N"/>
    <property type="match status" value="1"/>
</dbReference>
<dbReference type="InterPro" id="IPR050570">
    <property type="entry name" value="Cell_wall_metabolism_enzyme"/>
</dbReference>
<dbReference type="GO" id="GO:0004222">
    <property type="term" value="F:metalloendopeptidase activity"/>
    <property type="evidence" value="ECO:0007669"/>
    <property type="project" value="TreeGrafter"/>
</dbReference>
<organism evidence="10 11">
    <name type="scientific">Campylobacter rectus</name>
    <name type="common">Wolinella recta</name>
    <dbReference type="NCBI Taxonomy" id="203"/>
    <lineage>
        <taxon>Bacteria</taxon>
        <taxon>Pseudomonadati</taxon>
        <taxon>Campylobacterota</taxon>
        <taxon>Epsilonproteobacteria</taxon>
        <taxon>Campylobacterales</taxon>
        <taxon>Campylobacteraceae</taxon>
        <taxon>Campylobacter</taxon>
    </lineage>
</organism>
<dbReference type="Pfam" id="PF01551">
    <property type="entry name" value="Peptidase_M23"/>
    <property type="match status" value="1"/>
</dbReference>
<dbReference type="KEGG" id="crx:CRECT_0819"/>
<feature type="compositionally biased region" description="Low complexity" evidence="7">
    <location>
        <begin position="504"/>
        <end position="521"/>
    </location>
</feature>
<dbReference type="InterPro" id="IPR011055">
    <property type="entry name" value="Dup_hybrid_motif"/>
</dbReference>
<dbReference type="InterPro" id="IPR016047">
    <property type="entry name" value="M23ase_b-sheet_dom"/>
</dbReference>
<dbReference type="PANTHER" id="PTHR21666">
    <property type="entry name" value="PEPTIDASE-RELATED"/>
    <property type="match status" value="1"/>
</dbReference>
<evidence type="ECO:0000256" key="5">
    <source>
        <dbReference type="ARBA" id="ARBA00022833"/>
    </source>
</evidence>
<evidence type="ECO:0000313" key="10">
    <source>
        <dbReference type="EMBL" id="QCD46498.1"/>
    </source>
</evidence>
<keyword evidence="3" id="KW-0479">Metal-binding</keyword>
<evidence type="ECO:0000256" key="4">
    <source>
        <dbReference type="ARBA" id="ARBA00022801"/>
    </source>
</evidence>
<dbReference type="EMBL" id="CP012543">
    <property type="protein sequence ID" value="QCD46498.1"/>
    <property type="molecule type" value="Genomic_DNA"/>
</dbReference>
<evidence type="ECO:0000259" key="8">
    <source>
        <dbReference type="Pfam" id="PF01551"/>
    </source>
</evidence>
<sequence>MKKFSFALLLAVNLFAVEPIKSTVQELSWPSGDTFLTFLEKNSIPLKLYYDLDSEDKEFVSEIKAGIAYQILRDEKGAIKQVLIPINEELQAQIYKDEDDKFKFQLSSISYQTYKRVLSMPVSANPSQDILEATGSAGLAHGFYMAMKGEVGEKEFRKLKKGDRIAMGYTQKFRLGRTFGMPEIHWAMIEIGGKRYTVYKYENKYYDKSGKKNDKFLLTRPIANARITSPFTPKRYHPILKRYKAHLGVDYGAAKGTPIKAAGEGTVKFVGTKGGYGKVVIIRHAGGYETLYAHTNGFAKGIKSGVKVKQGQLIAYVGNTGVSTGAHLHFGVYKNGTAINPETEIKVAKSVFASNESAKFQKYIKQFDAKIKEAANEDKIPEKEQRFDAAMSWKRALVEAKTDENSTMSDAEANLTAADAKAGQNLTDTNLTATHSKKAEENLTKAAFLKTEANLTREPAKGFKDVNLTAETNASIKTDVNLTAKSESNLTAKTQPKVESNSSQTKTNANASQAAKAAAKPAKSESNLTAVKTKAGKTASKTEPKKSGKETKKSESNSSAKNKDKPKQTAKKKDKPSPGAKNEPKKKKDANSSKDKPKKQKDVNATNKKAKSKTDKSAESSDKKSK</sequence>
<feature type="compositionally biased region" description="Basic and acidic residues" evidence="7">
    <location>
        <begin position="612"/>
        <end position="626"/>
    </location>
</feature>
<evidence type="ECO:0000256" key="6">
    <source>
        <dbReference type="ARBA" id="ARBA00023049"/>
    </source>
</evidence>
<accession>A0A6G5QLC5</accession>
<dbReference type="Gene3D" id="2.70.70.10">
    <property type="entry name" value="Glucose Permease (Domain IIA)"/>
    <property type="match status" value="1"/>
</dbReference>
<feature type="compositionally biased region" description="Polar residues" evidence="7">
    <location>
        <begin position="487"/>
        <end position="503"/>
    </location>
</feature>
<reference evidence="10 11" key="1">
    <citation type="submission" date="2016-07" db="EMBL/GenBank/DDBJ databases">
        <title>Comparative genomics of the Campylobacter concisus group.</title>
        <authorList>
            <person name="Miller W.G."/>
            <person name="Yee E."/>
            <person name="Chapman M.H."/>
            <person name="Huynh S."/>
            <person name="Bono J.L."/>
            <person name="On S.L.W."/>
            <person name="StLeger J."/>
            <person name="Foster G."/>
            <person name="Parker C.T."/>
        </authorList>
    </citation>
    <scope>NUCLEOTIDE SEQUENCE [LARGE SCALE GENOMIC DNA]</scope>
    <source>
        <strain evidence="10 11">ATCC 33238</strain>
    </source>
</reference>
<gene>
    <name evidence="10" type="ORF">CRECT_0819</name>
</gene>
<protein>
    <submittedName>
        <fullName evidence="10">Zinc metallopeptidase, M23 family</fullName>
    </submittedName>
</protein>
<name>A0A6G5QLC5_CAMRE</name>
<feature type="domain" description="Csd3 N-terminal" evidence="9">
    <location>
        <begin position="27"/>
        <end position="106"/>
    </location>
</feature>
<feature type="region of interest" description="Disordered" evidence="7">
    <location>
        <begin position="487"/>
        <end position="626"/>
    </location>
</feature>
<evidence type="ECO:0000256" key="1">
    <source>
        <dbReference type="ARBA" id="ARBA00001947"/>
    </source>
</evidence>
<keyword evidence="4" id="KW-0378">Hydrolase</keyword>
<evidence type="ECO:0000313" key="11">
    <source>
        <dbReference type="Proteomes" id="UP000502377"/>
    </source>
</evidence>
<keyword evidence="6" id="KW-0482">Metalloprotease</keyword>
<dbReference type="Gene3D" id="3.10.450.350">
    <property type="match status" value="1"/>
</dbReference>
<dbReference type="PANTHER" id="PTHR21666:SF288">
    <property type="entry name" value="CELL DIVISION PROTEIN YTFB"/>
    <property type="match status" value="1"/>
</dbReference>
<dbReference type="RefSeq" id="WP_004319918.1">
    <property type="nucleotide sequence ID" value="NZ_CP012543.1"/>
</dbReference>
<feature type="domain" description="M23ase beta-sheet core" evidence="8">
    <location>
        <begin position="245"/>
        <end position="341"/>
    </location>
</feature>
<evidence type="ECO:0000256" key="7">
    <source>
        <dbReference type="SAM" id="MobiDB-lite"/>
    </source>
</evidence>
<comment type="cofactor">
    <cofactor evidence="1">
        <name>Zn(2+)</name>
        <dbReference type="ChEBI" id="CHEBI:29105"/>
    </cofactor>
</comment>
<dbReference type="GO" id="GO:0006508">
    <property type="term" value="P:proteolysis"/>
    <property type="evidence" value="ECO:0007669"/>
    <property type="project" value="UniProtKB-KW"/>
</dbReference>
<dbReference type="CDD" id="cd12797">
    <property type="entry name" value="M23_peptidase"/>
    <property type="match status" value="1"/>
</dbReference>
<dbReference type="SUPFAM" id="SSF51261">
    <property type="entry name" value="Duplicated hybrid motif"/>
    <property type="match status" value="1"/>
</dbReference>